<reference evidence="3 4" key="1">
    <citation type="submission" date="2020-08" db="EMBL/GenBank/DDBJ databases">
        <title>Plant Genome Project.</title>
        <authorList>
            <person name="Zhang R.-G."/>
        </authorList>
    </citation>
    <scope>NUCLEOTIDE SEQUENCE [LARGE SCALE GENOMIC DNA]</scope>
    <source>
        <tissue evidence="3">Rhizome</tissue>
    </source>
</reference>
<dbReference type="PANTHER" id="PTHR31301:SF58">
    <property type="entry name" value="LOB DOMAIN-CONTAINING PROTEIN 3"/>
    <property type="match status" value="1"/>
</dbReference>
<accession>A0A8J5HMZ0</accession>
<comment type="caution">
    <text evidence="3">The sequence shown here is derived from an EMBL/GenBank/DDBJ whole genome shotgun (WGS) entry which is preliminary data.</text>
</comment>
<evidence type="ECO:0000259" key="2">
    <source>
        <dbReference type="PROSITE" id="PS50891"/>
    </source>
</evidence>
<evidence type="ECO:0000313" key="3">
    <source>
        <dbReference type="EMBL" id="KAG6519857.1"/>
    </source>
</evidence>
<dbReference type="Proteomes" id="UP000734854">
    <property type="component" value="Unassembled WGS sequence"/>
</dbReference>
<feature type="domain" description="LOB" evidence="2">
    <location>
        <begin position="15"/>
        <end position="116"/>
    </location>
</feature>
<name>A0A8J5HMZ0_ZINOF</name>
<keyword evidence="4" id="KW-1185">Reference proteome</keyword>
<comment type="similarity">
    <text evidence="1">Belongs to the LOB domain-containing protein family.</text>
</comment>
<protein>
    <recommendedName>
        <fullName evidence="2">LOB domain-containing protein</fullName>
    </recommendedName>
</protein>
<dbReference type="AlphaFoldDB" id="A0A8J5HMZ0"/>
<dbReference type="InterPro" id="IPR004883">
    <property type="entry name" value="LOB"/>
</dbReference>
<gene>
    <name evidence="3" type="ORF">ZIOFF_016885</name>
</gene>
<dbReference type="Pfam" id="PF03195">
    <property type="entry name" value="LOB"/>
    <property type="match status" value="1"/>
</dbReference>
<dbReference type="PANTHER" id="PTHR31301">
    <property type="entry name" value="LOB DOMAIN-CONTAINING PROTEIN 4-RELATED"/>
    <property type="match status" value="1"/>
</dbReference>
<dbReference type="EMBL" id="JACMSC010000005">
    <property type="protein sequence ID" value="KAG6519857.1"/>
    <property type="molecule type" value="Genomic_DNA"/>
</dbReference>
<evidence type="ECO:0000256" key="1">
    <source>
        <dbReference type="ARBA" id="ARBA00005474"/>
    </source>
</evidence>
<organism evidence="3 4">
    <name type="scientific">Zingiber officinale</name>
    <name type="common">Ginger</name>
    <name type="synonym">Amomum zingiber</name>
    <dbReference type="NCBI Taxonomy" id="94328"/>
    <lineage>
        <taxon>Eukaryota</taxon>
        <taxon>Viridiplantae</taxon>
        <taxon>Streptophyta</taxon>
        <taxon>Embryophyta</taxon>
        <taxon>Tracheophyta</taxon>
        <taxon>Spermatophyta</taxon>
        <taxon>Magnoliopsida</taxon>
        <taxon>Liliopsida</taxon>
        <taxon>Zingiberales</taxon>
        <taxon>Zingiberaceae</taxon>
        <taxon>Zingiber</taxon>
    </lineage>
</organism>
<evidence type="ECO:0000313" key="4">
    <source>
        <dbReference type="Proteomes" id="UP000734854"/>
    </source>
</evidence>
<sequence length="154" mass="16877">MKEAAGRRRQSAAASPCAACKLLRRRCVQGCVFAPHFPAEEPRKFACVHKVFGASNVSKLLQEMAEQHRGDAVRSLVFEADARVRDPVYGCVALISSLHRQIQSLQAQLALSQAHILHLRMRRTAAAHLASGDHITSASASSLSLEVDQTARFY</sequence>
<proteinExistence type="inferred from homology"/>
<dbReference type="PROSITE" id="PS50891">
    <property type="entry name" value="LOB"/>
    <property type="match status" value="1"/>
</dbReference>
<dbReference type="OrthoDB" id="2020166at2759"/>